<dbReference type="InterPro" id="IPR036900">
    <property type="entry name" value="A-D-PHexomutase_C_sf"/>
</dbReference>
<dbReference type="PROSITE" id="PS00710">
    <property type="entry name" value="PGM_PMM"/>
    <property type="match status" value="1"/>
</dbReference>
<dbReference type="Pfam" id="PF02880">
    <property type="entry name" value="PGM_PMM_III"/>
    <property type="match status" value="1"/>
</dbReference>
<keyword evidence="11" id="KW-0472">Membrane</keyword>
<accession>A0ABR9A6L5</accession>
<evidence type="ECO:0000256" key="7">
    <source>
        <dbReference type="ARBA" id="ARBA00022723"/>
    </source>
</evidence>
<feature type="compositionally biased region" description="Polar residues" evidence="10">
    <location>
        <begin position="351"/>
        <end position="363"/>
    </location>
</feature>
<dbReference type="InterPro" id="IPR005846">
    <property type="entry name" value="A-D-PHexomutase_a/b/a-III"/>
</dbReference>
<evidence type="ECO:0000259" key="15">
    <source>
        <dbReference type="Pfam" id="PF02880"/>
    </source>
</evidence>
<proteinExistence type="inferred from homology"/>
<dbReference type="PANTHER" id="PTHR43771">
    <property type="entry name" value="PHOSPHOMANNOMUTASE"/>
    <property type="match status" value="1"/>
</dbReference>
<comment type="caution">
    <text evidence="16">The sequence shown here is derived from an EMBL/GenBank/DDBJ whole genome shotgun (WGS) entry which is preliminary data.</text>
</comment>
<dbReference type="InterPro" id="IPR016055">
    <property type="entry name" value="A-D-PHexomutase_a/b/a-I/II/III"/>
</dbReference>
<dbReference type="Gene3D" id="3.40.120.10">
    <property type="entry name" value="Alpha-D-Glucose-1,6-Bisphosphate, subunit A, domain 3"/>
    <property type="match status" value="3"/>
</dbReference>
<feature type="compositionally biased region" description="Basic and acidic residues" evidence="10">
    <location>
        <begin position="1"/>
        <end position="11"/>
    </location>
</feature>
<dbReference type="Pfam" id="PF02878">
    <property type="entry name" value="PGM_PMM_I"/>
    <property type="match status" value="1"/>
</dbReference>
<keyword evidence="11" id="KW-0812">Transmembrane</keyword>
<keyword evidence="11" id="KW-1133">Transmembrane helix</keyword>
<evidence type="ECO:0000256" key="3">
    <source>
        <dbReference type="ARBA" id="ARBA00004699"/>
    </source>
</evidence>
<evidence type="ECO:0000256" key="2">
    <source>
        <dbReference type="ARBA" id="ARBA00001946"/>
    </source>
</evidence>
<dbReference type="EC" id="5.4.2.8" evidence="5"/>
<feature type="transmembrane region" description="Helical" evidence="11">
    <location>
        <begin position="275"/>
        <end position="295"/>
    </location>
</feature>
<keyword evidence="9" id="KW-0413">Isomerase</keyword>
<evidence type="ECO:0000313" key="16">
    <source>
        <dbReference type="EMBL" id="MBD8121702.1"/>
    </source>
</evidence>
<evidence type="ECO:0000256" key="5">
    <source>
        <dbReference type="ARBA" id="ARBA00012730"/>
    </source>
</evidence>
<comment type="similarity">
    <text evidence="4">Belongs to the phosphohexose mutase family.</text>
</comment>
<dbReference type="SUPFAM" id="SSF55957">
    <property type="entry name" value="Phosphoglucomutase, C-terminal domain"/>
    <property type="match status" value="1"/>
</dbReference>
<feature type="domain" description="Alpha-D-phosphohexomutase alpha/beta/alpha" evidence="15">
    <location>
        <begin position="677"/>
        <end position="783"/>
    </location>
</feature>
<keyword evidence="6" id="KW-0597">Phosphoprotein</keyword>
<feature type="domain" description="Alpha-D-phosphohexomutase C-terminal" evidence="12">
    <location>
        <begin position="792"/>
        <end position="864"/>
    </location>
</feature>
<comment type="pathway">
    <text evidence="3">Nucleotide-sugar biosynthesis; GDP-alpha-D-mannose biosynthesis; alpha-D-mannose 1-phosphate from D-fructose 6-phosphate: step 2/2.</text>
</comment>
<evidence type="ECO:0000313" key="17">
    <source>
        <dbReference type="Proteomes" id="UP000625247"/>
    </source>
</evidence>
<dbReference type="PRINTS" id="PR00509">
    <property type="entry name" value="PGMPMM"/>
</dbReference>
<feature type="domain" description="Alpha-D-phosphohexomutase alpha/beta/alpha" evidence="13">
    <location>
        <begin position="430"/>
        <end position="559"/>
    </location>
</feature>
<evidence type="ECO:0000256" key="4">
    <source>
        <dbReference type="ARBA" id="ARBA00010231"/>
    </source>
</evidence>
<feature type="transmembrane region" description="Helical" evidence="11">
    <location>
        <begin position="47"/>
        <end position="65"/>
    </location>
</feature>
<evidence type="ECO:0000256" key="11">
    <source>
        <dbReference type="SAM" id="Phobius"/>
    </source>
</evidence>
<dbReference type="CDD" id="cd03089">
    <property type="entry name" value="PMM_PGM"/>
    <property type="match status" value="1"/>
</dbReference>
<sequence>MIRPRQDDRAGRVSLKGIKRTAKADAAPQNTGPADHDASLSLASPGLVPSLVGLLAAMVLVWLAIQSQPQQQAQLVEAWGSAQAGAVNKALRQINADTQAAAMDGALSQALLSNNPALIETAQSQLRYRDGVAGARLNPLGFNGLDPQGSLPISFATLDMLAKAGKGETPAPEARNVGDHWLIYTAAPLRTTPDAPITGTLLLAYNPQRLINALPEIPADVGQVALAQQFGSATPQSFLTRGQDDGGHAQEFPTGYANWKLTFAAGPALHGTTPWLMLLLALLVAAGAMLLGLYLNESAFKRRIAADARQLEQLVQELSGGKAVKAFSLSLPALNGLAQSLARFSLRNNPTSAATSDHASSPAGSAPLGDTDTSPLLPTVSEEELTDPLFQDTDILDIDLIDEHQDFLKSEPSHPMSSTASTAPPFPDTIFRAYDIRGIVGDTLSAETAYWIGRAVGAESLAQGEAHVSVGRDGRLSGPELVSHLIRGLHDSGCHVSDIGLVPTPALYYATHTLAGKTGVMLTGSHNPKDYNGFKIVIAGDTLANEQIQALHERIKANDLPAAKGSIVKVNILDRYAGAILGDVVLARRMKVVVDCGNGAAGVIAPQLIEALNCEVIPLFCEVDGNFPNHHPDPGKLENLQDLIAKVLETGADLGLAFDGDADRVGVVTNTGSVIYPDRLLMLFARDVVKRNPGADVIFDVKCTRRLIPLIHEYGGRPVMWKTGHSLIKKKMKESGALLAGEMSGHIFFKERWFGFDDGIYSAARLLEILSQEKLSAEELFQTFPNDLSTPEININVTETRKFSIMQALERDAQWGNANLTSIDGVRVDYPKGWGLVRASNTTPVLVLRFEAETELELQRIKDVFHTQLKNVAPDLELPF</sequence>
<feature type="region of interest" description="Disordered" evidence="10">
    <location>
        <begin position="351"/>
        <end position="378"/>
    </location>
</feature>
<dbReference type="InterPro" id="IPR005844">
    <property type="entry name" value="A-D-PHexomutase_a/b/a-I"/>
</dbReference>
<gene>
    <name evidence="16" type="ORF">IFT62_10805</name>
</gene>
<evidence type="ECO:0000259" key="14">
    <source>
        <dbReference type="Pfam" id="PF02879"/>
    </source>
</evidence>
<dbReference type="Gene3D" id="3.30.310.50">
    <property type="entry name" value="Alpha-D-phosphohexomutase, C-terminal domain"/>
    <property type="match status" value="1"/>
</dbReference>
<evidence type="ECO:0000256" key="8">
    <source>
        <dbReference type="ARBA" id="ARBA00022842"/>
    </source>
</evidence>
<dbReference type="SUPFAM" id="SSF53738">
    <property type="entry name" value="Phosphoglucomutase, first 3 domains"/>
    <property type="match status" value="3"/>
</dbReference>
<evidence type="ECO:0000256" key="10">
    <source>
        <dbReference type="SAM" id="MobiDB-lite"/>
    </source>
</evidence>
<feature type="domain" description="Alpha-D-phosphohexomutase alpha/beta/alpha" evidence="14">
    <location>
        <begin position="585"/>
        <end position="672"/>
    </location>
</feature>
<comment type="cofactor">
    <cofactor evidence="2">
        <name>Mg(2+)</name>
        <dbReference type="ChEBI" id="CHEBI:18420"/>
    </cofactor>
</comment>
<dbReference type="InterPro" id="IPR016066">
    <property type="entry name" value="A-D-PHexomutase_CS"/>
</dbReference>
<evidence type="ECO:0000256" key="1">
    <source>
        <dbReference type="ARBA" id="ARBA00000586"/>
    </source>
</evidence>
<protein>
    <recommendedName>
        <fullName evidence="5">phosphomannomutase</fullName>
        <ecNumber evidence="5">5.4.2.8</ecNumber>
    </recommendedName>
</protein>
<comment type="catalytic activity">
    <reaction evidence="1">
        <text>alpha-D-mannose 1-phosphate = D-mannose 6-phosphate</text>
        <dbReference type="Rhea" id="RHEA:11140"/>
        <dbReference type="ChEBI" id="CHEBI:58409"/>
        <dbReference type="ChEBI" id="CHEBI:58735"/>
        <dbReference type="EC" id="5.4.2.8"/>
    </reaction>
</comment>
<dbReference type="Proteomes" id="UP000625247">
    <property type="component" value="Unassembled WGS sequence"/>
</dbReference>
<dbReference type="InterPro" id="IPR005845">
    <property type="entry name" value="A-D-PHexomutase_a/b/a-II"/>
</dbReference>
<evidence type="ECO:0000259" key="13">
    <source>
        <dbReference type="Pfam" id="PF02878"/>
    </source>
</evidence>
<dbReference type="Pfam" id="PF02879">
    <property type="entry name" value="PGM_PMM_II"/>
    <property type="match status" value="1"/>
</dbReference>
<organism evidence="16 17">
    <name type="scientific">Pseudomonas lutea</name>
    <dbReference type="NCBI Taxonomy" id="243924"/>
    <lineage>
        <taxon>Bacteria</taxon>
        <taxon>Pseudomonadati</taxon>
        <taxon>Pseudomonadota</taxon>
        <taxon>Gammaproteobacteria</taxon>
        <taxon>Pseudomonadales</taxon>
        <taxon>Pseudomonadaceae</taxon>
        <taxon>Pseudomonas</taxon>
    </lineage>
</organism>
<reference evidence="16 17" key="1">
    <citation type="journal article" date="2020" name="FEMS Microbiol. Ecol.">
        <title>Temporal dynamics of bacterial communities during seed development and maturation.</title>
        <authorList>
            <person name="Chesneau G."/>
            <person name="Torres-Cortes G."/>
            <person name="Briand M."/>
            <person name="Darrasse A."/>
            <person name="Preveaux A."/>
            <person name="Marais C."/>
            <person name="Jacques M.A."/>
            <person name="Shade A."/>
            <person name="Barret M."/>
        </authorList>
    </citation>
    <scope>NUCLEOTIDE SEQUENCE [LARGE SCALE GENOMIC DNA]</scope>
    <source>
        <strain evidence="16 17">CFBP13723</strain>
    </source>
</reference>
<evidence type="ECO:0000256" key="6">
    <source>
        <dbReference type="ARBA" id="ARBA00022553"/>
    </source>
</evidence>
<keyword evidence="17" id="KW-1185">Reference proteome</keyword>
<dbReference type="EMBL" id="JACYNP010000004">
    <property type="protein sequence ID" value="MBD8121702.1"/>
    <property type="molecule type" value="Genomic_DNA"/>
</dbReference>
<keyword evidence="8" id="KW-0460">Magnesium</keyword>
<name>A0ABR9A6L5_9PSED</name>
<dbReference type="Pfam" id="PF00408">
    <property type="entry name" value="PGM_PMM_IV"/>
    <property type="match status" value="1"/>
</dbReference>
<dbReference type="InterPro" id="IPR005843">
    <property type="entry name" value="A-D-PHexomutase_C"/>
</dbReference>
<evidence type="ECO:0000259" key="12">
    <source>
        <dbReference type="Pfam" id="PF00408"/>
    </source>
</evidence>
<keyword evidence="7" id="KW-0479">Metal-binding</keyword>
<dbReference type="PANTHER" id="PTHR43771:SF2">
    <property type="entry name" value="PHOSPHOMANNOMUTASE_PHOSPHOGLUCOMUTASE"/>
    <property type="match status" value="1"/>
</dbReference>
<feature type="region of interest" description="Disordered" evidence="10">
    <location>
        <begin position="1"/>
        <end position="37"/>
    </location>
</feature>
<dbReference type="InterPro" id="IPR005841">
    <property type="entry name" value="Alpha-D-phosphohexomutase_SF"/>
</dbReference>
<evidence type="ECO:0000256" key="9">
    <source>
        <dbReference type="ARBA" id="ARBA00023235"/>
    </source>
</evidence>